<dbReference type="PROSITE" id="PS50894">
    <property type="entry name" value="HPT"/>
    <property type="match status" value="1"/>
</dbReference>
<dbReference type="Gene3D" id="1.10.3210.10">
    <property type="entry name" value="Hypothetical protein af1432"/>
    <property type="match status" value="1"/>
</dbReference>
<keyword evidence="2" id="KW-0597">Phosphoprotein</keyword>
<dbReference type="InterPro" id="IPR008207">
    <property type="entry name" value="Sig_transdc_His_kin_Hpt_dom"/>
</dbReference>
<dbReference type="SUPFAM" id="SSF47226">
    <property type="entry name" value="Histidine-containing phosphotransfer domain, HPT domain"/>
    <property type="match status" value="1"/>
</dbReference>
<dbReference type="AlphaFoldDB" id="A0A545TW63"/>
<dbReference type="GO" id="GO:0000160">
    <property type="term" value="P:phosphorelay signal transduction system"/>
    <property type="evidence" value="ECO:0007669"/>
    <property type="project" value="UniProtKB-KW"/>
</dbReference>
<feature type="domain" description="HPt" evidence="4">
    <location>
        <begin position="6"/>
        <end position="113"/>
    </location>
</feature>
<keyword evidence="6" id="KW-1185">Reference proteome</keyword>
<sequence>MSYESFNELEDEVKQEFYEDVKAAIKDINECATILESGADAGVIDRMFRALHTVKGNCNMVFLERFVDASHKLEDLFSDIRSGTIDYDDIYGQFAVVAVSEIEKQLDSLVQKAEVDENVLERLEQIIDQIENNQSGQRLAITEKAIIAVQDGHFNLDLVAINEEHGRAFSFLDATDSEFFEFISDRQAHADPLHEQFMSICNTLALKLNEKLGRRVDEDQLSAAVIFLGLSRLIAVEKEPGQLTIEQVFFASGLLSRMSGWSVAAELVLQSSERHDGTGLPLGLSNDKILPAAQVIGLAFEFTFIVLQNRQQGYKQSLFTAVKAINAQKDTRFKARLIERFNNLVKSEYLTTQMW</sequence>
<accession>A0A545TW63</accession>
<protein>
    <recommendedName>
        <fullName evidence="4">HPt domain-containing protein</fullName>
    </recommendedName>
</protein>
<dbReference type="RefSeq" id="WP_142934982.1">
    <property type="nucleotide sequence ID" value="NZ_ML660172.1"/>
</dbReference>
<dbReference type="Proteomes" id="UP000315439">
    <property type="component" value="Unassembled WGS sequence"/>
</dbReference>
<dbReference type="CDD" id="cd00088">
    <property type="entry name" value="HPT"/>
    <property type="match status" value="1"/>
</dbReference>
<dbReference type="Pfam" id="PF01627">
    <property type="entry name" value="Hpt"/>
    <property type="match status" value="1"/>
</dbReference>
<dbReference type="EMBL" id="VIKS01000016">
    <property type="protein sequence ID" value="TQV81467.1"/>
    <property type="molecule type" value="Genomic_DNA"/>
</dbReference>
<dbReference type="InterPro" id="IPR036641">
    <property type="entry name" value="HPT_dom_sf"/>
</dbReference>
<dbReference type="GO" id="GO:0004672">
    <property type="term" value="F:protein kinase activity"/>
    <property type="evidence" value="ECO:0007669"/>
    <property type="project" value="UniProtKB-ARBA"/>
</dbReference>
<gene>
    <name evidence="5" type="ORF">FLL46_25280</name>
</gene>
<feature type="modified residue" description="Phosphohistidine" evidence="2">
    <location>
        <position position="52"/>
    </location>
</feature>
<evidence type="ECO:0000256" key="3">
    <source>
        <dbReference type="SAM" id="Coils"/>
    </source>
</evidence>
<proteinExistence type="predicted"/>
<dbReference type="OrthoDB" id="9816273at2"/>
<reference evidence="5 6" key="1">
    <citation type="submission" date="2019-07" db="EMBL/GenBank/DDBJ databases">
        <title>Draft genome for Aliikangiella sp. M105.</title>
        <authorList>
            <person name="Wang G."/>
        </authorList>
    </citation>
    <scope>NUCLEOTIDE SEQUENCE [LARGE SCALE GENOMIC DNA]</scope>
    <source>
        <strain evidence="5 6">M105</strain>
    </source>
</reference>
<dbReference type="Gene3D" id="1.20.120.160">
    <property type="entry name" value="HPT domain"/>
    <property type="match status" value="1"/>
</dbReference>
<evidence type="ECO:0000313" key="5">
    <source>
        <dbReference type="EMBL" id="TQV81467.1"/>
    </source>
</evidence>
<organism evidence="5 6">
    <name type="scientific">Aliikangiella coralliicola</name>
    <dbReference type="NCBI Taxonomy" id="2592383"/>
    <lineage>
        <taxon>Bacteria</taxon>
        <taxon>Pseudomonadati</taxon>
        <taxon>Pseudomonadota</taxon>
        <taxon>Gammaproteobacteria</taxon>
        <taxon>Oceanospirillales</taxon>
        <taxon>Pleioneaceae</taxon>
        <taxon>Aliikangiella</taxon>
    </lineage>
</organism>
<evidence type="ECO:0000256" key="1">
    <source>
        <dbReference type="ARBA" id="ARBA00023012"/>
    </source>
</evidence>
<evidence type="ECO:0000259" key="4">
    <source>
        <dbReference type="PROSITE" id="PS50894"/>
    </source>
</evidence>
<evidence type="ECO:0000313" key="6">
    <source>
        <dbReference type="Proteomes" id="UP000315439"/>
    </source>
</evidence>
<name>A0A545TW63_9GAMM</name>
<keyword evidence="3" id="KW-0175">Coiled coil</keyword>
<evidence type="ECO:0000256" key="2">
    <source>
        <dbReference type="PROSITE-ProRule" id="PRU00110"/>
    </source>
</evidence>
<dbReference type="Pfam" id="PF13487">
    <property type="entry name" value="HD_5"/>
    <property type="match status" value="1"/>
</dbReference>
<keyword evidence="1" id="KW-0902">Two-component regulatory system</keyword>
<comment type="caution">
    <text evidence="5">The sequence shown here is derived from an EMBL/GenBank/DDBJ whole genome shotgun (WGS) entry which is preliminary data.</text>
</comment>
<feature type="coiled-coil region" evidence="3">
    <location>
        <begin position="106"/>
        <end position="140"/>
    </location>
</feature>